<keyword evidence="2" id="KW-1185">Reference proteome</keyword>
<dbReference type="EMBL" id="JAFNEN010000057">
    <property type="protein sequence ID" value="KAG8197294.1"/>
    <property type="molecule type" value="Genomic_DNA"/>
</dbReference>
<dbReference type="Proteomes" id="UP000827092">
    <property type="component" value="Unassembled WGS sequence"/>
</dbReference>
<protein>
    <submittedName>
        <fullName evidence="1">Uncharacterized protein</fullName>
    </submittedName>
</protein>
<comment type="caution">
    <text evidence="1">The sequence shown here is derived from an EMBL/GenBank/DDBJ whole genome shotgun (WGS) entry which is preliminary data.</text>
</comment>
<dbReference type="AlphaFoldDB" id="A0AAV6VKU8"/>
<reference evidence="1 2" key="1">
    <citation type="journal article" date="2022" name="Nat. Ecol. Evol.">
        <title>A masculinizing supergene underlies an exaggerated male reproductive morph in a spider.</title>
        <authorList>
            <person name="Hendrickx F."/>
            <person name="De Corte Z."/>
            <person name="Sonet G."/>
            <person name="Van Belleghem S.M."/>
            <person name="Kostlbacher S."/>
            <person name="Vangestel C."/>
        </authorList>
    </citation>
    <scope>NUCLEOTIDE SEQUENCE [LARGE SCALE GENOMIC DNA]</scope>
    <source>
        <strain evidence="1">W744_W776</strain>
    </source>
</reference>
<organism evidence="1 2">
    <name type="scientific">Oedothorax gibbosus</name>
    <dbReference type="NCBI Taxonomy" id="931172"/>
    <lineage>
        <taxon>Eukaryota</taxon>
        <taxon>Metazoa</taxon>
        <taxon>Ecdysozoa</taxon>
        <taxon>Arthropoda</taxon>
        <taxon>Chelicerata</taxon>
        <taxon>Arachnida</taxon>
        <taxon>Araneae</taxon>
        <taxon>Araneomorphae</taxon>
        <taxon>Entelegynae</taxon>
        <taxon>Araneoidea</taxon>
        <taxon>Linyphiidae</taxon>
        <taxon>Erigoninae</taxon>
        <taxon>Oedothorax</taxon>
    </lineage>
</organism>
<evidence type="ECO:0000313" key="2">
    <source>
        <dbReference type="Proteomes" id="UP000827092"/>
    </source>
</evidence>
<accession>A0AAV6VKU8</accession>
<name>A0AAV6VKU8_9ARAC</name>
<evidence type="ECO:0000313" key="1">
    <source>
        <dbReference type="EMBL" id="KAG8197294.1"/>
    </source>
</evidence>
<gene>
    <name evidence="1" type="ORF">JTE90_007540</name>
</gene>
<sequence length="85" mass="10074">MPNGPITQGRYTKEAPPHISTYLEESHAPLIPQRDGIALLCLGRCPNGLRGRFITEWRHYRRFHSKWETCRERSRRRNCLVEQDL</sequence>
<proteinExistence type="predicted"/>